<evidence type="ECO:0000313" key="2">
    <source>
        <dbReference type="EMBL" id="MCI80103.1"/>
    </source>
</evidence>
<dbReference type="EMBL" id="LXQA010987991">
    <property type="protein sequence ID" value="MCI80103.1"/>
    <property type="molecule type" value="Genomic_DNA"/>
</dbReference>
<dbReference type="AlphaFoldDB" id="A0A392UY34"/>
<keyword evidence="3" id="KW-1185">Reference proteome</keyword>
<evidence type="ECO:0000313" key="3">
    <source>
        <dbReference type="Proteomes" id="UP000265520"/>
    </source>
</evidence>
<accession>A0A392UY34</accession>
<organism evidence="2 3">
    <name type="scientific">Trifolium medium</name>
    <dbReference type="NCBI Taxonomy" id="97028"/>
    <lineage>
        <taxon>Eukaryota</taxon>
        <taxon>Viridiplantae</taxon>
        <taxon>Streptophyta</taxon>
        <taxon>Embryophyta</taxon>
        <taxon>Tracheophyta</taxon>
        <taxon>Spermatophyta</taxon>
        <taxon>Magnoliopsida</taxon>
        <taxon>eudicotyledons</taxon>
        <taxon>Gunneridae</taxon>
        <taxon>Pentapetalae</taxon>
        <taxon>rosids</taxon>
        <taxon>fabids</taxon>
        <taxon>Fabales</taxon>
        <taxon>Fabaceae</taxon>
        <taxon>Papilionoideae</taxon>
        <taxon>50 kb inversion clade</taxon>
        <taxon>NPAAA clade</taxon>
        <taxon>Hologalegina</taxon>
        <taxon>IRL clade</taxon>
        <taxon>Trifolieae</taxon>
        <taxon>Trifolium</taxon>
    </lineage>
</organism>
<name>A0A392UY34_9FABA</name>
<dbReference type="Proteomes" id="UP000265520">
    <property type="component" value="Unassembled WGS sequence"/>
</dbReference>
<feature type="region of interest" description="Disordered" evidence="1">
    <location>
        <begin position="24"/>
        <end position="52"/>
    </location>
</feature>
<proteinExistence type="predicted"/>
<protein>
    <submittedName>
        <fullName evidence="2">Uncharacterized protein</fullName>
    </submittedName>
</protein>
<evidence type="ECO:0000256" key="1">
    <source>
        <dbReference type="SAM" id="MobiDB-lite"/>
    </source>
</evidence>
<feature type="non-terminal residue" evidence="2">
    <location>
        <position position="1"/>
    </location>
</feature>
<reference evidence="2 3" key="1">
    <citation type="journal article" date="2018" name="Front. Plant Sci.">
        <title>Red Clover (Trifolium pratense) and Zigzag Clover (T. medium) - A Picture of Genomic Similarities and Differences.</title>
        <authorList>
            <person name="Dluhosova J."/>
            <person name="Istvanek J."/>
            <person name="Nedelnik J."/>
            <person name="Repkova J."/>
        </authorList>
    </citation>
    <scope>NUCLEOTIDE SEQUENCE [LARGE SCALE GENOMIC DNA]</scope>
    <source>
        <strain evidence="3">cv. 10/8</strain>
        <tissue evidence="2">Leaf</tissue>
    </source>
</reference>
<sequence>DSTMVDKVWQGVVELGVEGEEAETAYKGRISDSEKRDGEAKKLREQNKQVKS</sequence>
<comment type="caution">
    <text evidence="2">The sequence shown here is derived from an EMBL/GenBank/DDBJ whole genome shotgun (WGS) entry which is preliminary data.</text>
</comment>